<organism evidence="1 2">
    <name type="scientific">Chytriomyces confervae</name>
    <dbReference type="NCBI Taxonomy" id="246404"/>
    <lineage>
        <taxon>Eukaryota</taxon>
        <taxon>Fungi</taxon>
        <taxon>Fungi incertae sedis</taxon>
        <taxon>Chytridiomycota</taxon>
        <taxon>Chytridiomycota incertae sedis</taxon>
        <taxon>Chytridiomycetes</taxon>
        <taxon>Chytridiales</taxon>
        <taxon>Chytriomycetaceae</taxon>
        <taxon>Chytriomyces</taxon>
    </lineage>
</organism>
<dbReference type="Proteomes" id="UP000320333">
    <property type="component" value="Unassembled WGS sequence"/>
</dbReference>
<dbReference type="SUPFAM" id="SSF48403">
    <property type="entry name" value="Ankyrin repeat"/>
    <property type="match status" value="1"/>
</dbReference>
<dbReference type="Gene3D" id="1.25.40.20">
    <property type="entry name" value="Ankyrin repeat-containing domain"/>
    <property type="match status" value="1"/>
</dbReference>
<dbReference type="EMBL" id="QEAP01000418">
    <property type="protein sequence ID" value="TPX67008.1"/>
    <property type="molecule type" value="Genomic_DNA"/>
</dbReference>
<keyword evidence="2" id="KW-1185">Reference proteome</keyword>
<dbReference type="OrthoDB" id="2118129at2759"/>
<dbReference type="InterPro" id="IPR036770">
    <property type="entry name" value="Ankyrin_rpt-contain_sf"/>
</dbReference>
<name>A0A507EUZ4_9FUNG</name>
<accession>A0A507EUZ4</accession>
<reference evidence="1 2" key="1">
    <citation type="journal article" date="2019" name="Sci. Rep.">
        <title>Comparative genomics of chytrid fungi reveal insights into the obligate biotrophic and pathogenic lifestyle of Synchytrium endobioticum.</title>
        <authorList>
            <person name="van de Vossenberg B.T.L.H."/>
            <person name="Warris S."/>
            <person name="Nguyen H.D.T."/>
            <person name="van Gent-Pelzer M.P.E."/>
            <person name="Joly D.L."/>
            <person name="van de Geest H.C."/>
            <person name="Bonants P.J.M."/>
            <person name="Smith D.S."/>
            <person name="Levesque C.A."/>
            <person name="van der Lee T.A.J."/>
        </authorList>
    </citation>
    <scope>NUCLEOTIDE SEQUENCE [LARGE SCALE GENOMIC DNA]</scope>
    <source>
        <strain evidence="1 2">CBS 675.73</strain>
    </source>
</reference>
<sequence length="780" mass="85666">MLPSLPSNVLIELFACLDEPCAFASASKKLRDVCCSDAAKCAWVMRRDAMLEQWTRDTLHARIETATEWNKDSNAQILSNRVGLLETLMTDGVVALLLDHIKHGTSTDHTKNGTSTSIATKSHAIDSIDTVRALWTHACVMRYSDVILATLNDDKSTFVRRVTNPNLETAASSLSMSSSSSRVQSAALPNHTHVHSYTHPQSHTPNQTRSIASLLDTHSWAQTLFCAVAVSETQPRLIEVLLARHLHHVGPLLPLAAQLAAVLGIVETLNLVIEHPAASNLLHDHGLDLLRTAASNGHRDLVLYLVGKGGLEEHHDALVTTYRGLHVLQEASEQGQLDSASAFKGVMEAWRAADDSSQLLDMRWRMAAELACERNYAPLLTRLLDERSLLGLSLRSDTGTHPSNVIFPFDSLRIKLRMFALALANGHAFLAKKLLALAAVEETDEECASIAAGSVNMLAGLGSKKAKQSAEQQHGHLVLLLKRYLIIPDTSIAPQIGITPSETNKDWKFGVNSHRIAAIQHLCTMYPHFLESLDHDQLIQDLWTTSSLGHHEAARFLIEATGVQVDWMDTASAWNLTNTTTNNSDSLSIRSSDLIPPAIAMALFETLGGSWSIHNDAKTTVSSADIGALLVAAEASKEGSFLGRKLTVADYANVSKRLSRDPSFFRLFHPRMIINPEDSLWTKFLEGNMDCSDSETGGVLSWMEPKAENDDSKTAVFASESSLNNPVTIWRSKMGLKEERENEELSFFLGLGGKMPTENAYSEEIALKKAEMARQFHADY</sequence>
<evidence type="ECO:0000313" key="2">
    <source>
        <dbReference type="Proteomes" id="UP000320333"/>
    </source>
</evidence>
<evidence type="ECO:0000313" key="1">
    <source>
        <dbReference type="EMBL" id="TPX67008.1"/>
    </source>
</evidence>
<proteinExistence type="predicted"/>
<protein>
    <submittedName>
        <fullName evidence="1">Uncharacterized protein</fullName>
    </submittedName>
</protein>
<gene>
    <name evidence="1" type="ORF">CcCBS67573_g07646</name>
</gene>
<dbReference type="AlphaFoldDB" id="A0A507EUZ4"/>
<comment type="caution">
    <text evidence="1">The sequence shown here is derived from an EMBL/GenBank/DDBJ whole genome shotgun (WGS) entry which is preliminary data.</text>
</comment>